<dbReference type="Proteomes" id="UP000244855">
    <property type="component" value="Unassembled WGS sequence"/>
</dbReference>
<accession>A0A2V1DYQ0</accession>
<keyword evidence="1" id="KW-0812">Transmembrane</keyword>
<keyword evidence="1" id="KW-0472">Membrane</keyword>
<evidence type="ECO:0000256" key="1">
    <source>
        <dbReference type="SAM" id="Phobius"/>
    </source>
</evidence>
<sequence>MGWWRRWLEKGCGSGRGGMVAFCFVFLRIVGCGLIFCFCWYVVVRLEIGCGVCLCCVVDLFVWVKSGIKCMWIFTTVNQDTLVLIFEKKKTKNLETCHPSAASQHRAYSYICNQIPKITTRRHACRRRSRMSASPRVSLGAAALLQNEMGWCRQAGGACPLRESETK</sequence>
<keyword evidence="3" id="KW-1185">Reference proteome</keyword>
<feature type="transmembrane region" description="Helical" evidence="1">
    <location>
        <begin position="20"/>
        <end position="43"/>
    </location>
</feature>
<proteinExistence type="predicted"/>
<dbReference type="EMBL" id="KZ805332">
    <property type="protein sequence ID" value="PVI03337.1"/>
    <property type="molecule type" value="Genomic_DNA"/>
</dbReference>
<gene>
    <name evidence="2" type="ORF">DM02DRAFT_255337</name>
</gene>
<reference evidence="2 3" key="1">
    <citation type="journal article" date="2018" name="Sci. Rep.">
        <title>Comparative genomics provides insights into the lifestyle and reveals functional heterogeneity of dark septate endophytic fungi.</title>
        <authorList>
            <person name="Knapp D.G."/>
            <person name="Nemeth J.B."/>
            <person name="Barry K."/>
            <person name="Hainaut M."/>
            <person name="Henrissat B."/>
            <person name="Johnson J."/>
            <person name="Kuo A."/>
            <person name="Lim J.H.P."/>
            <person name="Lipzen A."/>
            <person name="Nolan M."/>
            <person name="Ohm R.A."/>
            <person name="Tamas L."/>
            <person name="Grigoriev I.V."/>
            <person name="Spatafora J.W."/>
            <person name="Nagy L.G."/>
            <person name="Kovacs G.M."/>
        </authorList>
    </citation>
    <scope>NUCLEOTIDE SEQUENCE [LARGE SCALE GENOMIC DNA]</scope>
    <source>
        <strain evidence="2 3">DSE2036</strain>
    </source>
</reference>
<evidence type="ECO:0000313" key="3">
    <source>
        <dbReference type="Proteomes" id="UP000244855"/>
    </source>
</evidence>
<dbReference type="AlphaFoldDB" id="A0A2V1DYQ0"/>
<organism evidence="2 3">
    <name type="scientific">Periconia macrospinosa</name>
    <dbReference type="NCBI Taxonomy" id="97972"/>
    <lineage>
        <taxon>Eukaryota</taxon>
        <taxon>Fungi</taxon>
        <taxon>Dikarya</taxon>
        <taxon>Ascomycota</taxon>
        <taxon>Pezizomycotina</taxon>
        <taxon>Dothideomycetes</taxon>
        <taxon>Pleosporomycetidae</taxon>
        <taxon>Pleosporales</taxon>
        <taxon>Massarineae</taxon>
        <taxon>Periconiaceae</taxon>
        <taxon>Periconia</taxon>
    </lineage>
</organism>
<protein>
    <submittedName>
        <fullName evidence="2">Uncharacterized protein</fullName>
    </submittedName>
</protein>
<name>A0A2V1DYQ0_9PLEO</name>
<evidence type="ECO:0000313" key="2">
    <source>
        <dbReference type="EMBL" id="PVI03337.1"/>
    </source>
</evidence>
<keyword evidence="1" id="KW-1133">Transmembrane helix</keyword>